<keyword evidence="1" id="KW-0812">Transmembrane</keyword>
<protein>
    <submittedName>
        <fullName evidence="2">Uncharacterized protein</fullName>
    </submittedName>
</protein>
<keyword evidence="1" id="KW-0472">Membrane</keyword>
<dbReference type="EMBL" id="CH445350">
    <property type="protein sequence ID" value="EAT79202.1"/>
    <property type="molecule type" value="Genomic_DNA"/>
</dbReference>
<evidence type="ECO:0000313" key="2">
    <source>
        <dbReference type="EMBL" id="EAT79202.1"/>
    </source>
</evidence>
<feature type="transmembrane region" description="Helical" evidence="1">
    <location>
        <begin position="20"/>
        <end position="46"/>
    </location>
</feature>
<dbReference type="AlphaFoldDB" id="Q0U4J6"/>
<keyword evidence="1" id="KW-1133">Transmembrane helix</keyword>
<dbReference type="OMA" id="HHRAESI"/>
<dbReference type="KEGG" id="pno:SNOG_13318"/>
<reference evidence="3" key="1">
    <citation type="journal article" date="2007" name="Plant Cell">
        <title>Dothideomycete-plant interactions illuminated by genome sequencing and EST analysis of the wheat pathogen Stagonospora nodorum.</title>
        <authorList>
            <person name="Hane J.K."/>
            <person name="Lowe R.G."/>
            <person name="Solomon P.S."/>
            <person name="Tan K.C."/>
            <person name="Schoch C.L."/>
            <person name="Spatafora J.W."/>
            <person name="Crous P.W."/>
            <person name="Kodira C."/>
            <person name="Birren B.W."/>
            <person name="Galagan J.E."/>
            <person name="Torriani S.F."/>
            <person name="McDonald B.A."/>
            <person name="Oliver R.P."/>
        </authorList>
    </citation>
    <scope>NUCLEOTIDE SEQUENCE [LARGE SCALE GENOMIC DNA]</scope>
    <source>
        <strain evidence="3">SN15 / ATCC MYA-4574 / FGSC 10173</strain>
    </source>
</reference>
<organism evidence="2 3">
    <name type="scientific">Phaeosphaeria nodorum (strain SN15 / ATCC MYA-4574 / FGSC 10173)</name>
    <name type="common">Glume blotch fungus</name>
    <name type="synonym">Parastagonospora nodorum</name>
    <dbReference type="NCBI Taxonomy" id="321614"/>
    <lineage>
        <taxon>Eukaryota</taxon>
        <taxon>Fungi</taxon>
        <taxon>Dikarya</taxon>
        <taxon>Ascomycota</taxon>
        <taxon>Pezizomycotina</taxon>
        <taxon>Dothideomycetes</taxon>
        <taxon>Pleosporomycetidae</taxon>
        <taxon>Pleosporales</taxon>
        <taxon>Pleosporineae</taxon>
        <taxon>Phaeosphaeriaceae</taxon>
        <taxon>Parastagonospora</taxon>
    </lineage>
</organism>
<name>Q0U4J6_PHANO</name>
<proteinExistence type="predicted"/>
<gene>
    <name evidence="2" type="ORF">SNOG_13318</name>
</gene>
<accession>Q0U4J6</accession>
<dbReference type="RefSeq" id="XP_001803527.1">
    <property type="nucleotide sequence ID" value="XM_001803475.1"/>
</dbReference>
<dbReference type="GeneID" id="5980444"/>
<sequence>MSSPPSPTPSGRNAEDVKLGLIQVPLLVPLCLFSPFFLTFIVFVIYRFTVKTPLAQGSEQEVVEKDVEMQLQKFLGKSENR</sequence>
<dbReference type="Proteomes" id="UP000001055">
    <property type="component" value="Unassembled WGS sequence"/>
</dbReference>
<evidence type="ECO:0000313" key="3">
    <source>
        <dbReference type="Proteomes" id="UP000001055"/>
    </source>
</evidence>
<evidence type="ECO:0000256" key="1">
    <source>
        <dbReference type="SAM" id="Phobius"/>
    </source>
</evidence>
<dbReference type="InParanoid" id="Q0U4J6"/>